<evidence type="ECO:0000313" key="2">
    <source>
        <dbReference type="Proteomes" id="UP000232722"/>
    </source>
</evidence>
<proteinExistence type="predicted"/>
<dbReference type="PANTHER" id="PTHR45786">
    <property type="entry name" value="DNA BINDING PROTEIN-LIKE"/>
    <property type="match status" value="1"/>
</dbReference>
<sequence length="97" mass="11294">PVFTICCVNGKVILPFFQELPYLFNILFLENNSCSRLFQQNIRIYNSALSFIFLEANIDHQITSAGSVYTFRIHGKMYHRINTLLSNPENLPFHLLL</sequence>
<organism evidence="1 2">
    <name type="scientific">Rhizophagus irregularis</name>
    <dbReference type="NCBI Taxonomy" id="588596"/>
    <lineage>
        <taxon>Eukaryota</taxon>
        <taxon>Fungi</taxon>
        <taxon>Fungi incertae sedis</taxon>
        <taxon>Mucoromycota</taxon>
        <taxon>Glomeromycotina</taxon>
        <taxon>Glomeromycetes</taxon>
        <taxon>Glomerales</taxon>
        <taxon>Glomeraceae</taxon>
        <taxon>Rhizophagus</taxon>
    </lineage>
</organism>
<gene>
    <name evidence="1" type="ORF">RhiirA5_261018</name>
</gene>
<feature type="non-terminal residue" evidence="1">
    <location>
        <position position="1"/>
    </location>
</feature>
<accession>A0A2N0NQ33</accession>
<protein>
    <submittedName>
        <fullName evidence="1">Uncharacterized protein</fullName>
    </submittedName>
</protein>
<feature type="non-terminal residue" evidence="1">
    <location>
        <position position="97"/>
    </location>
</feature>
<dbReference type="PANTHER" id="PTHR45786:SF74">
    <property type="entry name" value="ATP-DEPENDENT DNA HELICASE"/>
    <property type="match status" value="1"/>
</dbReference>
<reference evidence="1 2" key="1">
    <citation type="submission" date="2016-04" db="EMBL/GenBank/DDBJ databases">
        <title>Genome analyses suggest a sexual origin of heterokaryosis in a supposedly ancient asexual fungus.</title>
        <authorList>
            <person name="Ropars J."/>
            <person name="Sedzielewska K."/>
            <person name="Noel J."/>
            <person name="Charron P."/>
            <person name="Farinelli L."/>
            <person name="Marton T."/>
            <person name="Kruger M."/>
            <person name="Pelin A."/>
            <person name="Brachmann A."/>
            <person name="Corradi N."/>
        </authorList>
    </citation>
    <scope>NUCLEOTIDE SEQUENCE [LARGE SCALE GENOMIC DNA]</scope>
    <source>
        <strain evidence="1 2">A5</strain>
    </source>
</reference>
<reference evidence="1 2" key="2">
    <citation type="submission" date="2017-09" db="EMBL/GenBank/DDBJ databases">
        <title>Extensive intraspecific genome diversity in a model arbuscular mycorrhizal fungus.</title>
        <authorList>
            <person name="Chen E.C."/>
            <person name="Morin E."/>
            <person name="Beaudet D."/>
            <person name="Noel J."/>
            <person name="Ndikumana S."/>
            <person name="Charron P."/>
            <person name="St-Onge C."/>
            <person name="Giorgi J."/>
            <person name="Grigoriev I.V."/>
            <person name="Roux C."/>
            <person name="Martin F.M."/>
            <person name="Corradi N."/>
        </authorList>
    </citation>
    <scope>NUCLEOTIDE SEQUENCE [LARGE SCALE GENOMIC DNA]</scope>
    <source>
        <strain evidence="1 2">A5</strain>
    </source>
</reference>
<evidence type="ECO:0000313" key="1">
    <source>
        <dbReference type="EMBL" id="PKB96684.1"/>
    </source>
</evidence>
<dbReference type="EMBL" id="LLXJ01003722">
    <property type="protein sequence ID" value="PKB96684.1"/>
    <property type="molecule type" value="Genomic_DNA"/>
</dbReference>
<dbReference type="AlphaFoldDB" id="A0A2N0NQ33"/>
<name>A0A2N0NQ33_9GLOM</name>
<comment type="caution">
    <text evidence="1">The sequence shown here is derived from an EMBL/GenBank/DDBJ whole genome shotgun (WGS) entry which is preliminary data.</text>
</comment>
<dbReference type="Proteomes" id="UP000232722">
    <property type="component" value="Unassembled WGS sequence"/>
</dbReference>